<dbReference type="Proteomes" id="UP000767238">
    <property type="component" value="Unassembled WGS sequence"/>
</dbReference>
<evidence type="ECO:0000313" key="3">
    <source>
        <dbReference type="Proteomes" id="UP000767238"/>
    </source>
</evidence>
<dbReference type="AlphaFoldDB" id="A0A9P8KAK2"/>
<comment type="caution">
    <text evidence="2">The sequence shown here is derived from an EMBL/GenBank/DDBJ whole genome shotgun (WGS) entry which is preliminary data.</text>
</comment>
<feature type="region of interest" description="Disordered" evidence="1">
    <location>
        <begin position="323"/>
        <end position="354"/>
    </location>
</feature>
<reference evidence="2" key="2">
    <citation type="submission" date="2021-08" db="EMBL/GenBank/DDBJ databases">
        <authorList>
            <person name="Gostincar C."/>
            <person name="Sun X."/>
            <person name="Song Z."/>
            <person name="Gunde-Cimerman N."/>
        </authorList>
    </citation>
    <scope>NUCLEOTIDE SEQUENCE</scope>
    <source>
        <strain evidence="2">EXF-8016</strain>
    </source>
</reference>
<feature type="compositionally biased region" description="Polar residues" evidence="1">
    <location>
        <begin position="323"/>
        <end position="341"/>
    </location>
</feature>
<proteinExistence type="predicted"/>
<organism evidence="2 3">
    <name type="scientific">Aureobasidium melanogenum</name>
    <name type="common">Aureobasidium pullulans var. melanogenum</name>
    <dbReference type="NCBI Taxonomy" id="46634"/>
    <lineage>
        <taxon>Eukaryota</taxon>
        <taxon>Fungi</taxon>
        <taxon>Dikarya</taxon>
        <taxon>Ascomycota</taxon>
        <taxon>Pezizomycotina</taxon>
        <taxon>Dothideomycetes</taxon>
        <taxon>Dothideomycetidae</taxon>
        <taxon>Dothideales</taxon>
        <taxon>Saccotheciaceae</taxon>
        <taxon>Aureobasidium</taxon>
    </lineage>
</organism>
<reference evidence="2" key="1">
    <citation type="journal article" date="2021" name="J Fungi (Basel)">
        <title>Virulence traits and population genomics of the black yeast Aureobasidium melanogenum.</title>
        <authorList>
            <person name="Cernosa A."/>
            <person name="Sun X."/>
            <person name="Gostincar C."/>
            <person name="Fang C."/>
            <person name="Gunde-Cimerman N."/>
            <person name="Song Z."/>
        </authorList>
    </citation>
    <scope>NUCLEOTIDE SEQUENCE</scope>
    <source>
        <strain evidence="2">EXF-8016</strain>
    </source>
</reference>
<protein>
    <submittedName>
        <fullName evidence="2">Uncharacterized protein</fullName>
    </submittedName>
</protein>
<accession>A0A9P8KAK2</accession>
<feature type="non-terminal residue" evidence="2">
    <location>
        <position position="380"/>
    </location>
</feature>
<evidence type="ECO:0000313" key="2">
    <source>
        <dbReference type="EMBL" id="KAH0237981.1"/>
    </source>
</evidence>
<name>A0A9P8KAK2_AURME</name>
<evidence type="ECO:0000256" key="1">
    <source>
        <dbReference type="SAM" id="MobiDB-lite"/>
    </source>
</evidence>
<sequence>MSDGDDSTVRRPRAVPHRVSLDRLPPCGQHDCDDHRVQFLEKALRSCSRSHCTTDKLILMLANRALSDPCSEYAAMLCIGMSEQLGCQPPRACESSVWTPRSVGSTSSYLLAAEKRPHRCTLTHLQEQNLDANDERCHCRAPAPQSYTVQDVHLQGPNSICASWQHTVASDHTQYTDPIYGSPPGVATYDSAADDEFLQRLRIDSLSASSTMTGNTTTASDSEALIEVDNMSLMPMNIDFSHEQLQDIDWSSSLHPDSNLVPDLGPGYIGDEYLGTVPSNEIADSRSMTGSYTVMSPQANVAPTAVINSISDADFSVVQQDIVTSDNGGSPDNSREASPSSVVRDFEAENDTSTDNRLSLLLVLDKERPMNGKGLASARP</sequence>
<dbReference type="EMBL" id="JAHFYH010000001">
    <property type="protein sequence ID" value="KAH0237981.1"/>
    <property type="molecule type" value="Genomic_DNA"/>
</dbReference>
<gene>
    <name evidence="2" type="ORF">KCV03_g3</name>
</gene>